<dbReference type="InterPro" id="IPR020900">
    <property type="entry name" value="Arg_repress_DNA-bd"/>
</dbReference>
<dbReference type="Gene3D" id="3.30.1360.40">
    <property type="match status" value="1"/>
</dbReference>
<keyword evidence="4 7" id="KW-0805">Transcription regulation</keyword>
<dbReference type="PANTHER" id="PTHR34471:SF1">
    <property type="entry name" value="ARGININE REPRESSOR"/>
    <property type="match status" value="1"/>
</dbReference>
<dbReference type="GO" id="GO:0003677">
    <property type="term" value="F:DNA binding"/>
    <property type="evidence" value="ECO:0007669"/>
    <property type="project" value="UniProtKB-KW"/>
</dbReference>
<evidence type="ECO:0000256" key="6">
    <source>
        <dbReference type="ARBA" id="ARBA00023163"/>
    </source>
</evidence>
<evidence type="ECO:0000256" key="8">
    <source>
        <dbReference type="NCBIfam" id="TIGR01529"/>
    </source>
</evidence>
<evidence type="ECO:0000259" key="10">
    <source>
        <dbReference type="Pfam" id="PF02863"/>
    </source>
</evidence>
<dbReference type="PRINTS" id="PR01467">
    <property type="entry name" value="ARGREPRESSOR"/>
</dbReference>
<reference evidence="12" key="1">
    <citation type="submission" date="2016-11" db="EMBL/GenBank/DDBJ databases">
        <authorList>
            <person name="Varghese N."/>
            <person name="Submissions S."/>
        </authorList>
    </citation>
    <scope>NUCLEOTIDE SEQUENCE [LARGE SCALE GENOMIC DNA]</scope>
    <source>
        <strain evidence="12">DSM 12395</strain>
    </source>
</reference>
<comment type="subcellular location">
    <subcellularLocation>
        <location evidence="1 7">Cytoplasm</location>
    </subcellularLocation>
</comment>
<sequence>MKTQRQAKILELVRERTIETQEELAAALRAEGFEVTQATVSRDIKELSLIKIPGENNTSYYASPDEPMMRRGNEDRLRRLVRMSLSDINSSENLIIIKTPPGEAQGMASAIDHAHWPEIIGTVAGDDTILIITKPKEATPQVVQRFLELARG</sequence>
<dbReference type="Pfam" id="PF02863">
    <property type="entry name" value="Arg_repressor_C"/>
    <property type="match status" value="1"/>
</dbReference>
<keyword evidence="5 7" id="KW-0238">DNA-binding</keyword>
<dbReference type="UniPathway" id="UPA00068"/>
<comment type="similarity">
    <text evidence="2 7">Belongs to the ArgR family.</text>
</comment>
<dbReference type="OrthoDB" id="9807089at2"/>
<organism evidence="11 12">
    <name type="scientific">Desulforamulus putei DSM 12395</name>
    <dbReference type="NCBI Taxonomy" id="1121429"/>
    <lineage>
        <taxon>Bacteria</taxon>
        <taxon>Bacillati</taxon>
        <taxon>Bacillota</taxon>
        <taxon>Clostridia</taxon>
        <taxon>Eubacteriales</taxon>
        <taxon>Peptococcaceae</taxon>
        <taxon>Desulforamulus</taxon>
    </lineage>
</organism>
<comment type="function">
    <text evidence="7">Regulates arginine biosynthesis genes.</text>
</comment>
<dbReference type="GO" id="GO:0051259">
    <property type="term" value="P:protein complex oligomerization"/>
    <property type="evidence" value="ECO:0007669"/>
    <property type="project" value="InterPro"/>
</dbReference>
<keyword evidence="12" id="KW-1185">Reference proteome</keyword>
<dbReference type="NCBIfam" id="TIGR01529">
    <property type="entry name" value="argR_whole"/>
    <property type="match status" value="1"/>
</dbReference>
<keyword evidence="6 7" id="KW-0804">Transcription</keyword>
<evidence type="ECO:0000256" key="3">
    <source>
        <dbReference type="ARBA" id="ARBA00022490"/>
    </source>
</evidence>
<accession>A0A1M4V1X7</accession>
<dbReference type="GO" id="GO:0005737">
    <property type="term" value="C:cytoplasm"/>
    <property type="evidence" value="ECO:0007669"/>
    <property type="project" value="UniProtKB-SubCell"/>
</dbReference>
<dbReference type="InterPro" id="IPR036251">
    <property type="entry name" value="Arg_repress_C_sf"/>
</dbReference>
<feature type="domain" description="Arginine repressor C-terminal" evidence="10">
    <location>
        <begin position="83"/>
        <end position="147"/>
    </location>
</feature>
<dbReference type="GO" id="GO:0003700">
    <property type="term" value="F:DNA-binding transcription factor activity"/>
    <property type="evidence" value="ECO:0007669"/>
    <property type="project" value="UniProtKB-UniRule"/>
</dbReference>
<evidence type="ECO:0000256" key="4">
    <source>
        <dbReference type="ARBA" id="ARBA00023015"/>
    </source>
</evidence>
<feature type="domain" description="Arginine repressor DNA-binding" evidence="9">
    <location>
        <begin position="2"/>
        <end position="66"/>
    </location>
</feature>
<keyword evidence="7" id="KW-0678">Repressor</keyword>
<dbReference type="InterPro" id="IPR036390">
    <property type="entry name" value="WH_DNA-bd_sf"/>
</dbReference>
<evidence type="ECO:0000256" key="2">
    <source>
        <dbReference type="ARBA" id="ARBA00008316"/>
    </source>
</evidence>
<dbReference type="InterPro" id="IPR001669">
    <property type="entry name" value="Arg_repress"/>
</dbReference>
<protein>
    <recommendedName>
        <fullName evidence="7 8">Arginine repressor</fullName>
    </recommendedName>
</protein>
<dbReference type="GO" id="GO:1900079">
    <property type="term" value="P:regulation of arginine biosynthetic process"/>
    <property type="evidence" value="ECO:0007669"/>
    <property type="project" value="UniProtKB-UniRule"/>
</dbReference>
<keyword evidence="7" id="KW-0028">Amino-acid biosynthesis</keyword>
<dbReference type="SUPFAM" id="SSF46785">
    <property type="entry name" value="Winged helix' DNA-binding domain"/>
    <property type="match status" value="1"/>
</dbReference>
<dbReference type="InterPro" id="IPR036388">
    <property type="entry name" value="WH-like_DNA-bd_sf"/>
</dbReference>
<dbReference type="Pfam" id="PF01316">
    <property type="entry name" value="Arg_repressor"/>
    <property type="match status" value="1"/>
</dbReference>
<dbReference type="EMBL" id="FQUY01000003">
    <property type="protein sequence ID" value="SHE62986.1"/>
    <property type="molecule type" value="Genomic_DNA"/>
</dbReference>
<dbReference type="SUPFAM" id="SSF55252">
    <property type="entry name" value="C-terminal domain of arginine repressor"/>
    <property type="match status" value="1"/>
</dbReference>
<dbReference type="InterPro" id="IPR020899">
    <property type="entry name" value="Arg_repress_C"/>
</dbReference>
<evidence type="ECO:0000313" key="11">
    <source>
        <dbReference type="EMBL" id="SHE62986.1"/>
    </source>
</evidence>
<evidence type="ECO:0000256" key="7">
    <source>
        <dbReference type="HAMAP-Rule" id="MF_00173"/>
    </source>
</evidence>
<dbReference type="STRING" id="1121429.SAMN02745133_00833"/>
<dbReference type="RefSeq" id="WP_073236161.1">
    <property type="nucleotide sequence ID" value="NZ_FQUY01000003.1"/>
</dbReference>
<dbReference type="GO" id="GO:0034618">
    <property type="term" value="F:arginine binding"/>
    <property type="evidence" value="ECO:0007669"/>
    <property type="project" value="InterPro"/>
</dbReference>
<keyword evidence="7" id="KW-0055">Arginine biosynthesis</keyword>
<evidence type="ECO:0000259" key="9">
    <source>
        <dbReference type="Pfam" id="PF01316"/>
    </source>
</evidence>
<name>A0A1M4V1X7_9FIRM</name>
<dbReference type="GO" id="GO:0006526">
    <property type="term" value="P:L-arginine biosynthetic process"/>
    <property type="evidence" value="ECO:0007669"/>
    <property type="project" value="UniProtKB-UniPathway"/>
</dbReference>
<gene>
    <name evidence="7" type="primary">argR</name>
    <name evidence="11" type="ORF">SAMN02745133_00833</name>
</gene>
<dbReference type="AlphaFoldDB" id="A0A1M4V1X7"/>
<dbReference type="PANTHER" id="PTHR34471">
    <property type="entry name" value="ARGININE REPRESSOR"/>
    <property type="match status" value="1"/>
</dbReference>
<dbReference type="HAMAP" id="MF_00173">
    <property type="entry name" value="Arg_repressor"/>
    <property type="match status" value="1"/>
</dbReference>
<evidence type="ECO:0000313" key="12">
    <source>
        <dbReference type="Proteomes" id="UP000184148"/>
    </source>
</evidence>
<comment type="pathway">
    <text evidence="7">Amino-acid biosynthesis; L-arginine biosynthesis [regulation].</text>
</comment>
<dbReference type="Proteomes" id="UP000184148">
    <property type="component" value="Unassembled WGS sequence"/>
</dbReference>
<evidence type="ECO:0000256" key="5">
    <source>
        <dbReference type="ARBA" id="ARBA00023125"/>
    </source>
</evidence>
<dbReference type="Gene3D" id="1.10.10.10">
    <property type="entry name" value="Winged helix-like DNA-binding domain superfamily/Winged helix DNA-binding domain"/>
    <property type="match status" value="1"/>
</dbReference>
<proteinExistence type="inferred from homology"/>
<keyword evidence="3 7" id="KW-0963">Cytoplasm</keyword>
<evidence type="ECO:0000256" key="1">
    <source>
        <dbReference type="ARBA" id="ARBA00004496"/>
    </source>
</evidence>